<protein>
    <submittedName>
        <fullName evidence="2">Uncharacterized protein</fullName>
    </submittedName>
</protein>
<proteinExistence type="predicted"/>
<dbReference type="AlphaFoldDB" id="A0L429"/>
<dbReference type="RefSeq" id="WP_011711895.1">
    <property type="nucleotide sequence ID" value="NC_008576.1"/>
</dbReference>
<name>A0L429_MAGMM</name>
<keyword evidence="3" id="KW-1185">Reference proteome</keyword>
<reference evidence="3" key="1">
    <citation type="journal article" date="2009" name="Appl. Environ. Microbiol.">
        <title>Complete genome sequence of the chemolithoautotrophic marine magnetotactic coccus strain MC-1.</title>
        <authorList>
            <person name="Schubbe S."/>
            <person name="Williams T.J."/>
            <person name="Xie G."/>
            <person name="Kiss H.E."/>
            <person name="Brettin T.S."/>
            <person name="Martinez D."/>
            <person name="Ross C.A."/>
            <person name="Schuler D."/>
            <person name="Cox B.L."/>
            <person name="Nealson K.H."/>
            <person name="Bazylinski D.A."/>
        </authorList>
    </citation>
    <scope>NUCLEOTIDE SEQUENCE [LARGE SCALE GENOMIC DNA]</scope>
    <source>
        <strain evidence="3">ATCC BAA-1437 / JCM 17883 / MC-1</strain>
    </source>
</reference>
<keyword evidence="1" id="KW-0472">Membrane</keyword>
<sequence length="113" mass="12386" precursor="true">MHKFTLAKFLARHALIGFFMSAILVTAMVYWDFQHMGTLILSSAAPALVLGVLTFFVGLTLASAQMAIAVMLLAEPEDNGTRGKFIGLVVDWLTPPRPMVPVPVKANRHPPQR</sequence>
<evidence type="ECO:0000313" key="2">
    <source>
        <dbReference type="EMBL" id="ABK42722.1"/>
    </source>
</evidence>
<dbReference type="OrthoDB" id="8115457at2"/>
<evidence type="ECO:0000256" key="1">
    <source>
        <dbReference type="SAM" id="Phobius"/>
    </source>
</evidence>
<feature type="transmembrane region" description="Helical" evidence="1">
    <location>
        <begin position="43"/>
        <end position="74"/>
    </location>
</feature>
<evidence type="ECO:0000313" key="3">
    <source>
        <dbReference type="Proteomes" id="UP000002586"/>
    </source>
</evidence>
<dbReference type="EMBL" id="CP000471">
    <property type="protein sequence ID" value="ABK42722.1"/>
    <property type="molecule type" value="Genomic_DNA"/>
</dbReference>
<dbReference type="HOGENOM" id="CLU_155158_1_0_5"/>
<keyword evidence="1" id="KW-0812">Transmembrane</keyword>
<reference evidence="2 3" key="2">
    <citation type="journal article" date="2012" name="Int. J. Syst. Evol. Microbiol.">
        <title>Magnetococcus marinus gen. nov., sp. nov., a marine, magnetotactic bacterium that represents a novel lineage (Magnetococcaceae fam. nov.; Magnetococcales ord. nov.) at the base of the Alphaproteobacteria.</title>
        <authorList>
            <person name="Bazylinski D.A."/>
            <person name="Williams T.J."/>
            <person name="Lefevre C.T."/>
            <person name="Berg R.J."/>
            <person name="Zhang C.L."/>
            <person name="Bowser S.S."/>
            <person name="Dean A.J."/>
            <person name="Beveridge T.J."/>
        </authorList>
    </citation>
    <scope>NUCLEOTIDE SEQUENCE [LARGE SCALE GENOMIC DNA]</scope>
    <source>
        <strain evidence="3">ATCC BAA-1437 / JCM 17883 / MC-1</strain>
    </source>
</reference>
<organism evidence="2 3">
    <name type="scientific">Magnetococcus marinus (strain ATCC BAA-1437 / JCM 17883 / MC-1)</name>
    <dbReference type="NCBI Taxonomy" id="156889"/>
    <lineage>
        <taxon>Bacteria</taxon>
        <taxon>Pseudomonadati</taxon>
        <taxon>Pseudomonadota</taxon>
        <taxon>Magnetococcia</taxon>
        <taxon>Magnetococcales</taxon>
        <taxon>Magnetococcaceae</taxon>
        <taxon>Magnetococcus</taxon>
    </lineage>
</organism>
<dbReference type="Proteomes" id="UP000002586">
    <property type="component" value="Chromosome"/>
</dbReference>
<dbReference type="KEGG" id="mgm:Mmc1_0195"/>
<accession>A0L429</accession>
<keyword evidence="1" id="KW-1133">Transmembrane helix</keyword>
<feature type="transmembrane region" description="Helical" evidence="1">
    <location>
        <begin position="12"/>
        <end position="31"/>
    </location>
</feature>
<gene>
    <name evidence="2" type="ordered locus">Mmc1_0195</name>
</gene>